<dbReference type="InterPro" id="IPR029058">
    <property type="entry name" value="AB_hydrolase_fold"/>
</dbReference>
<dbReference type="Pfam" id="PF00561">
    <property type="entry name" value="Abhydrolase_1"/>
    <property type="match status" value="1"/>
</dbReference>
<dbReference type="PRINTS" id="PR00111">
    <property type="entry name" value="ABHYDROLASE"/>
</dbReference>
<reference evidence="2" key="1">
    <citation type="submission" date="2018-05" db="EMBL/GenBank/DDBJ databases">
        <authorList>
            <person name="Lanie J.A."/>
            <person name="Ng W.-L."/>
            <person name="Kazmierczak K.M."/>
            <person name="Andrzejewski T.M."/>
            <person name="Davidsen T.M."/>
            <person name="Wayne K.J."/>
            <person name="Tettelin H."/>
            <person name="Glass J.I."/>
            <person name="Rusch D."/>
            <person name="Podicherti R."/>
            <person name="Tsui H.-C.T."/>
            <person name="Winkler M.E."/>
        </authorList>
    </citation>
    <scope>NUCLEOTIDE SEQUENCE</scope>
</reference>
<evidence type="ECO:0000313" key="2">
    <source>
        <dbReference type="EMBL" id="SVC21410.1"/>
    </source>
</evidence>
<dbReference type="InterPro" id="IPR050266">
    <property type="entry name" value="AB_hydrolase_sf"/>
</dbReference>
<protein>
    <recommendedName>
        <fullName evidence="1">AB hydrolase-1 domain-containing protein</fullName>
    </recommendedName>
</protein>
<name>A0A382KAC6_9ZZZZ</name>
<dbReference type="GO" id="GO:0016020">
    <property type="term" value="C:membrane"/>
    <property type="evidence" value="ECO:0007669"/>
    <property type="project" value="TreeGrafter"/>
</dbReference>
<accession>A0A382KAC6</accession>
<feature type="domain" description="AB hydrolase-1" evidence="1">
    <location>
        <begin position="16"/>
        <end position="243"/>
    </location>
</feature>
<dbReference type="Gene3D" id="3.40.50.1820">
    <property type="entry name" value="alpha/beta hydrolase"/>
    <property type="match status" value="1"/>
</dbReference>
<dbReference type="AlphaFoldDB" id="A0A382KAC6"/>
<dbReference type="EMBL" id="UINC01079421">
    <property type="protein sequence ID" value="SVC21410.1"/>
    <property type="molecule type" value="Genomic_DNA"/>
</dbReference>
<gene>
    <name evidence="2" type="ORF">METZ01_LOCUS274264</name>
</gene>
<evidence type="ECO:0000259" key="1">
    <source>
        <dbReference type="Pfam" id="PF00561"/>
    </source>
</evidence>
<dbReference type="PANTHER" id="PTHR43798:SF33">
    <property type="entry name" value="HYDROLASE, PUTATIVE (AFU_ORTHOLOGUE AFUA_2G14860)-RELATED"/>
    <property type="match status" value="1"/>
</dbReference>
<proteinExistence type="predicted"/>
<dbReference type="PANTHER" id="PTHR43798">
    <property type="entry name" value="MONOACYLGLYCEROL LIPASE"/>
    <property type="match status" value="1"/>
</dbReference>
<organism evidence="2">
    <name type="scientific">marine metagenome</name>
    <dbReference type="NCBI Taxonomy" id="408172"/>
    <lineage>
        <taxon>unclassified sequences</taxon>
        <taxon>metagenomes</taxon>
        <taxon>ecological metagenomes</taxon>
    </lineage>
</organism>
<sequence>MQSHVVQSGWTADQHPTVILIHGLGGNLHLWDQVVPVLEKRFSVLRYDLRGHGQSDAPSGDWSLDDFAKDLVELFDSRMLVRAHLVGFSLGGLIVQRFALSHPERVERLIILSAVAGRTEEERQQVRLRLRNLENGQLDTNIELALERCFSPSFRRDHPERVQKRIAELRATPPDGYLKAQRVFVLSDLADQLDRIQCPTLIMTGEHDPGSNVRMARFMHEKIKDSQLEILPELRHSILVEAPKLVAEKLDRFLI</sequence>
<dbReference type="InterPro" id="IPR000073">
    <property type="entry name" value="AB_hydrolase_1"/>
</dbReference>
<dbReference type="SUPFAM" id="SSF53474">
    <property type="entry name" value="alpha/beta-Hydrolases"/>
    <property type="match status" value="1"/>
</dbReference>